<dbReference type="OrthoDB" id="330826at2759"/>
<evidence type="ECO:0000313" key="4">
    <source>
        <dbReference type="Proteomes" id="UP000224006"/>
    </source>
</evidence>
<dbReference type="AlphaFoldDB" id="A0A2A9MHX1"/>
<feature type="transmembrane region" description="Helical" evidence="2">
    <location>
        <begin position="529"/>
        <end position="546"/>
    </location>
</feature>
<feature type="transmembrane region" description="Helical" evidence="2">
    <location>
        <begin position="552"/>
        <end position="575"/>
    </location>
</feature>
<protein>
    <recommendedName>
        <fullName evidence="5">Transmembrane protein</fullName>
    </recommendedName>
</protein>
<keyword evidence="2" id="KW-0812">Transmembrane</keyword>
<dbReference type="Proteomes" id="UP000224006">
    <property type="component" value="Chromosome V"/>
</dbReference>
<dbReference type="VEuPathDB" id="ToxoDB:BESB_061300"/>
<keyword evidence="2" id="KW-1133">Transmembrane helix</keyword>
<evidence type="ECO:0000256" key="1">
    <source>
        <dbReference type="SAM" id="MobiDB-lite"/>
    </source>
</evidence>
<dbReference type="RefSeq" id="XP_029219252.1">
    <property type="nucleotide sequence ID" value="XM_029364544.1"/>
</dbReference>
<comment type="caution">
    <text evidence="3">The sequence shown here is derived from an EMBL/GenBank/DDBJ whole genome shotgun (WGS) entry which is preliminary data.</text>
</comment>
<keyword evidence="2" id="KW-0472">Membrane</keyword>
<evidence type="ECO:0008006" key="5">
    <source>
        <dbReference type="Google" id="ProtNLM"/>
    </source>
</evidence>
<keyword evidence="4" id="KW-1185">Reference proteome</keyword>
<dbReference type="KEGG" id="bbes:BESB_061300"/>
<dbReference type="EMBL" id="NWUJ01000005">
    <property type="protein sequence ID" value="PFH35243.1"/>
    <property type="molecule type" value="Genomic_DNA"/>
</dbReference>
<evidence type="ECO:0000256" key="2">
    <source>
        <dbReference type="SAM" id="Phobius"/>
    </source>
</evidence>
<dbReference type="GeneID" id="40311058"/>
<accession>A0A2A9MHX1</accession>
<feature type="region of interest" description="Disordered" evidence="1">
    <location>
        <begin position="587"/>
        <end position="623"/>
    </location>
</feature>
<sequence length="623" mass="68698">MVRRLIKKAGSFFTKGQLVTEADKKAAIEGYLKTERGLNLSVLGCLSYPGLSTTKKMQQWCEKFKSGSEVARLCRVSSSWLHNRLNQLQSSCTGEVAECLQQLRLPLMQTALVGLNSNRGGEDLYTLRHPDLPKVQASLLKSKHDAVTPLFSKVFGDSSSVSAYGRMRVDSIVRDKNVDNLPPKRRRRLWLTLLIYILLDMRSSPQLDPMLLGLLLRMTTSGCKKKEKRKLELSVSGKKIKVPAGDIMLVAWSELLKNMLSIGNCSSNSSDHNCVLLNKYIEWKQQVAEQLNMFSKAFAGGTPPVPQVVGHQDVQDPGGEAVQKLASQILGRVENALFFANSMMRMKFKWVLNFLGKHKSLRKLVIKLAKSVMSKLFGVRGISQQAHKKAEKLKLVPGVNHGLTLFYGVQKDAEVFILTSKANMARLMGQLVKRSLKDLWGIAGKIGSQEGLSLIQNQDAFHTGVSHCQKSKWRNNSSLPVDRQDYGASRRLLVKSKHERVFPSTPRGGQAGEVSLLQTRTMDPKFQQMLLGAGVGLFLFGLYGLLSGGISIVIPVIFIVAGILVSLVTVIVSLVEAGILPGATRGRAAGAVEPNSRRRRTAAPEDSENALEERTPAEWGDEG</sequence>
<evidence type="ECO:0000313" key="3">
    <source>
        <dbReference type="EMBL" id="PFH35243.1"/>
    </source>
</evidence>
<proteinExistence type="predicted"/>
<reference evidence="3 4" key="1">
    <citation type="submission" date="2017-09" db="EMBL/GenBank/DDBJ databases">
        <title>Genome sequencing of Besnoitia besnoiti strain Bb-Ger1.</title>
        <authorList>
            <person name="Schares G."/>
            <person name="Venepally P."/>
            <person name="Lorenzi H.A."/>
        </authorList>
    </citation>
    <scope>NUCLEOTIDE SEQUENCE [LARGE SCALE GENOMIC DNA]</scope>
    <source>
        <strain evidence="3 4">Bb-Ger1</strain>
    </source>
</reference>
<name>A0A2A9MHX1_BESBE</name>
<organism evidence="3 4">
    <name type="scientific">Besnoitia besnoiti</name>
    <name type="common">Apicomplexan protozoan</name>
    <dbReference type="NCBI Taxonomy" id="94643"/>
    <lineage>
        <taxon>Eukaryota</taxon>
        <taxon>Sar</taxon>
        <taxon>Alveolata</taxon>
        <taxon>Apicomplexa</taxon>
        <taxon>Conoidasida</taxon>
        <taxon>Coccidia</taxon>
        <taxon>Eucoccidiorida</taxon>
        <taxon>Eimeriorina</taxon>
        <taxon>Sarcocystidae</taxon>
        <taxon>Besnoitia</taxon>
    </lineage>
</organism>
<gene>
    <name evidence="3" type="ORF">BESB_061300</name>
</gene>